<dbReference type="SUPFAM" id="SSF48403">
    <property type="entry name" value="Ankyrin repeat"/>
    <property type="match status" value="1"/>
</dbReference>
<reference evidence="2 3" key="1">
    <citation type="submission" date="2024-04" db="EMBL/GenBank/DDBJ databases">
        <title>Tritrichomonas musculus Genome.</title>
        <authorList>
            <person name="Alves-Ferreira E."/>
            <person name="Grigg M."/>
            <person name="Lorenzi H."/>
            <person name="Galac M."/>
        </authorList>
    </citation>
    <scope>NUCLEOTIDE SEQUENCE [LARGE SCALE GENOMIC DNA]</scope>
    <source>
        <strain evidence="2 3">EAF2021</strain>
    </source>
</reference>
<protein>
    <recommendedName>
        <fullName evidence="4">DUF3447 domain-containing protein</fullName>
    </recommendedName>
</protein>
<evidence type="ECO:0008006" key="4">
    <source>
        <dbReference type="Google" id="ProtNLM"/>
    </source>
</evidence>
<gene>
    <name evidence="2" type="ORF">M9Y10_035517</name>
</gene>
<organism evidence="2 3">
    <name type="scientific">Tritrichomonas musculus</name>
    <dbReference type="NCBI Taxonomy" id="1915356"/>
    <lineage>
        <taxon>Eukaryota</taxon>
        <taxon>Metamonada</taxon>
        <taxon>Parabasalia</taxon>
        <taxon>Tritrichomonadida</taxon>
        <taxon>Tritrichomonadidae</taxon>
        <taxon>Tritrichomonas</taxon>
    </lineage>
</organism>
<comment type="caution">
    <text evidence="2">The sequence shown here is derived from an EMBL/GenBank/DDBJ whole genome shotgun (WGS) entry which is preliminary data.</text>
</comment>
<accession>A0ABR2KJW2</accession>
<proteinExistence type="predicted"/>
<dbReference type="InterPro" id="IPR036770">
    <property type="entry name" value="Ankyrin_rpt-contain_sf"/>
</dbReference>
<name>A0ABR2KJW2_9EUKA</name>
<dbReference type="Proteomes" id="UP001470230">
    <property type="component" value="Unassembled WGS sequence"/>
</dbReference>
<evidence type="ECO:0000313" key="2">
    <source>
        <dbReference type="EMBL" id="KAK8890732.1"/>
    </source>
</evidence>
<keyword evidence="3" id="KW-1185">Reference proteome</keyword>
<evidence type="ECO:0000313" key="3">
    <source>
        <dbReference type="Proteomes" id="UP001470230"/>
    </source>
</evidence>
<dbReference type="EMBL" id="JAPFFF010000005">
    <property type="protein sequence ID" value="KAK8890732.1"/>
    <property type="molecule type" value="Genomic_DNA"/>
</dbReference>
<keyword evidence="1" id="KW-0175">Coiled coil</keyword>
<sequence>MKRIEKAVLEFVEEESNAEENYENLMKTLKDEQISEDRPKFELFLRLINQISNEHQRVSNFINKILRILEEEKKDVKKHFSNSEIFDFFADNKRILLFLFEEKVIIIDDYIFSEITSKKYNTKNYEEYFLPEIKEFLRDEKNKKRFKEHKLLKNEDFVKTEISEDFYDKRREGENDNYLCYLIRSDLVKDFGVYMNRHNLSFDISVEESIFETNSLILAKSDLKLIEYASFYGSIEVIKYMKMNYEIELTSIMWFYAIHSCNSELIRYLEDNHVEPPTNNYNYVLRESIKSHHNDVSNYVIYNLIEEENLKKDIENKYHGNLYRYAIEFDNYLFFPTDFKSKNIFLYLCEFNYHTLVKLCLEEGNIEINYKNIKSIIFQ</sequence>
<feature type="coiled-coil region" evidence="1">
    <location>
        <begin position="1"/>
        <end position="35"/>
    </location>
</feature>
<evidence type="ECO:0000256" key="1">
    <source>
        <dbReference type="SAM" id="Coils"/>
    </source>
</evidence>